<name>A0A1S1WU58_9NEIS</name>
<dbReference type="NCBIfam" id="TIGR00254">
    <property type="entry name" value="GGDEF"/>
    <property type="match status" value="1"/>
</dbReference>
<dbReference type="InterPro" id="IPR001633">
    <property type="entry name" value="EAL_dom"/>
</dbReference>
<dbReference type="Pfam" id="PF00563">
    <property type="entry name" value="EAL"/>
    <property type="match status" value="1"/>
</dbReference>
<feature type="domain" description="EAL" evidence="4">
    <location>
        <begin position="437"/>
        <end position="690"/>
    </location>
</feature>
<dbReference type="FunFam" id="3.30.70.270:FF:000001">
    <property type="entry name" value="Diguanylate cyclase domain protein"/>
    <property type="match status" value="1"/>
</dbReference>
<evidence type="ECO:0000256" key="2">
    <source>
        <dbReference type="SAM" id="Coils"/>
    </source>
</evidence>
<gene>
    <name evidence="6" type="ORF">BI347_19110</name>
</gene>
<evidence type="ECO:0000313" key="7">
    <source>
        <dbReference type="Proteomes" id="UP000180088"/>
    </source>
</evidence>
<evidence type="ECO:0000259" key="4">
    <source>
        <dbReference type="PROSITE" id="PS50883"/>
    </source>
</evidence>
<evidence type="ECO:0000256" key="1">
    <source>
        <dbReference type="ARBA" id="ARBA00051114"/>
    </source>
</evidence>
<dbReference type="InterPro" id="IPR035919">
    <property type="entry name" value="EAL_sf"/>
</dbReference>
<dbReference type="FunFam" id="3.20.20.450:FF:000001">
    <property type="entry name" value="Cyclic di-GMP phosphodiesterase yahA"/>
    <property type="match status" value="1"/>
</dbReference>
<dbReference type="GO" id="GO:0071732">
    <property type="term" value="P:cellular response to nitric oxide"/>
    <property type="evidence" value="ECO:0007669"/>
    <property type="project" value="UniProtKB-ARBA"/>
</dbReference>
<dbReference type="InterPro" id="IPR052155">
    <property type="entry name" value="Biofilm_reg_signaling"/>
</dbReference>
<dbReference type="Proteomes" id="UP000180088">
    <property type="component" value="Unassembled WGS sequence"/>
</dbReference>
<keyword evidence="3" id="KW-1133">Transmembrane helix</keyword>
<evidence type="ECO:0000256" key="3">
    <source>
        <dbReference type="SAM" id="Phobius"/>
    </source>
</evidence>
<protein>
    <recommendedName>
        <fullName evidence="8">Diguanylate cyclase</fullName>
    </recommendedName>
</protein>
<dbReference type="InterPro" id="IPR000160">
    <property type="entry name" value="GGDEF_dom"/>
</dbReference>
<organism evidence="6 7">
    <name type="scientific">Chromobacterium sphagni</name>
    <dbReference type="NCBI Taxonomy" id="1903179"/>
    <lineage>
        <taxon>Bacteria</taxon>
        <taxon>Pseudomonadati</taxon>
        <taxon>Pseudomonadota</taxon>
        <taxon>Betaproteobacteria</taxon>
        <taxon>Neisseriales</taxon>
        <taxon>Chromobacteriaceae</taxon>
        <taxon>Chromobacterium</taxon>
    </lineage>
</organism>
<evidence type="ECO:0008006" key="8">
    <source>
        <dbReference type="Google" id="ProtNLM"/>
    </source>
</evidence>
<dbReference type="Pfam" id="PF00990">
    <property type="entry name" value="GGDEF"/>
    <property type="match status" value="1"/>
</dbReference>
<dbReference type="EMBL" id="MKCS01000003">
    <property type="protein sequence ID" value="OHX10640.1"/>
    <property type="molecule type" value="Genomic_DNA"/>
</dbReference>
<reference evidence="6 7" key="1">
    <citation type="submission" date="2016-09" db="EMBL/GenBank/DDBJ databases">
        <title>Chromobacterium muskegensis sp. nov., an insecticidal bacterium isolated from Sphagnum bogs.</title>
        <authorList>
            <person name="Sparks M.E."/>
            <person name="Blackburn M.B."/>
            <person name="Gundersen-Rindal D.E."/>
            <person name="Mitchell A."/>
            <person name="Farrar R."/>
            <person name="Kuhar D."/>
        </authorList>
    </citation>
    <scope>NUCLEOTIDE SEQUENCE [LARGE SCALE GENOMIC DNA]</scope>
    <source>
        <strain evidence="6 7">37-2</strain>
    </source>
</reference>
<proteinExistence type="predicted"/>
<accession>A0A1S1WU58</accession>
<feature type="coiled-coil region" evidence="2">
    <location>
        <begin position="222"/>
        <end position="260"/>
    </location>
</feature>
<dbReference type="CDD" id="cd01949">
    <property type="entry name" value="GGDEF"/>
    <property type="match status" value="1"/>
</dbReference>
<evidence type="ECO:0000313" key="6">
    <source>
        <dbReference type="EMBL" id="OHX10640.1"/>
    </source>
</evidence>
<comment type="caution">
    <text evidence="6">The sequence shown here is derived from an EMBL/GenBank/DDBJ whole genome shotgun (WGS) entry which is preliminary data.</text>
</comment>
<dbReference type="CDD" id="cd01948">
    <property type="entry name" value="EAL"/>
    <property type="match status" value="1"/>
</dbReference>
<keyword evidence="2" id="KW-0175">Coiled coil</keyword>
<evidence type="ECO:0000259" key="5">
    <source>
        <dbReference type="PROSITE" id="PS50887"/>
    </source>
</evidence>
<dbReference type="STRING" id="1903179.BI347_19110"/>
<dbReference type="SMART" id="SM00052">
    <property type="entry name" value="EAL"/>
    <property type="match status" value="1"/>
</dbReference>
<dbReference type="PROSITE" id="PS50883">
    <property type="entry name" value="EAL"/>
    <property type="match status" value="1"/>
</dbReference>
<dbReference type="SUPFAM" id="SSF55073">
    <property type="entry name" value="Nucleotide cyclase"/>
    <property type="match status" value="1"/>
</dbReference>
<comment type="catalytic activity">
    <reaction evidence="1">
        <text>3',3'-c-di-GMP + H2O = 5'-phosphoguanylyl(3'-&gt;5')guanosine + H(+)</text>
        <dbReference type="Rhea" id="RHEA:24902"/>
        <dbReference type="ChEBI" id="CHEBI:15377"/>
        <dbReference type="ChEBI" id="CHEBI:15378"/>
        <dbReference type="ChEBI" id="CHEBI:58754"/>
        <dbReference type="ChEBI" id="CHEBI:58805"/>
        <dbReference type="EC" id="3.1.4.52"/>
    </reaction>
    <physiologicalReaction direction="left-to-right" evidence="1">
        <dbReference type="Rhea" id="RHEA:24903"/>
    </physiologicalReaction>
</comment>
<dbReference type="GO" id="GO:0071111">
    <property type="term" value="F:cyclic-guanylate-specific phosphodiesterase activity"/>
    <property type="evidence" value="ECO:0007669"/>
    <property type="project" value="UniProtKB-EC"/>
</dbReference>
<sequence>MVPYFFLLSLLLMGIATGLMAGYLRHYSGEQLLQLEKSRAASLAQIFENSLWSDFRPLIPLANKPAKLQQAARQAKLRDAVVELMRGTDVIKLKVYALNGLTLFSTDAEQIGEDESDNGGYRSAAANVPASELAHSHSIDAFERTLTERDIISTYVPVHAPDGKVEGVLEVYLDATPFVSSSSRRLMWLTLAICALMGVLFIAQMLVVLHAGRIIARQALALEDANRDLDQRVAERTQALENANQQLEGEISERRRAEDRLDRLAHHDPLTSLPNRLLFHKRLQQALDRPEIGERGLALLYIDLDRFKDVNDTMGHYVGDQLLMAVAARLSAHVRPQDLLARLGGDEFVCVLDQLDSRDTAGIVAEKLLSLFNQPFAVHDNDLYLSASIGISFALGDGADVDTLVRNADIAMYQAKSTGRNRCQPYTPELSAAAEARVAIERQLRQALDNHEIEVHYQPKVDSASGALIGAEALARWNSPMLGSVPPARFIPIAEECGLILPLGELVLEKTCRQLAQWRQQGFSIPSVSVNLSVKQLEHDDLPQRIQALLDRHGLAPGQLELEITESVIMAVDDAIVTLAALRKLGVRLSIDDFGTGYSSLAYLRQLPVQVLKIDRSFIMGIGAGKDGEAIIRTIIALAASLGLDPVAEGVETQAQVDFLRQAGCTAIQGFHYGRPQPPQRFMADWHDKIGI</sequence>
<dbReference type="PROSITE" id="PS50887">
    <property type="entry name" value="GGDEF"/>
    <property type="match status" value="1"/>
</dbReference>
<keyword evidence="3" id="KW-0472">Membrane</keyword>
<dbReference type="SMART" id="SM00267">
    <property type="entry name" value="GGDEF"/>
    <property type="match status" value="1"/>
</dbReference>
<feature type="transmembrane region" description="Helical" evidence="3">
    <location>
        <begin position="186"/>
        <end position="209"/>
    </location>
</feature>
<feature type="domain" description="GGDEF" evidence="5">
    <location>
        <begin position="295"/>
        <end position="428"/>
    </location>
</feature>
<dbReference type="InterPro" id="IPR043128">
    <property type="entry name" value="Rev_trsase/Diguanyl_cyclase"/>
</dbReference>
<dbReference type="SUPFAM" id="SSF141868">
    <property type="entry name" value="EAL domain-like"/>
    <property type="match status" value="1"/>
</dbReference>
<dbReference type="PANTHER" id="PTHR44757">
    <property type="entry name" value="DIGUANYLATE CYCLASE DGCP"/>
    <property type="match status" value="1"/>
</dbReference>
<dbReference type="PANTHER" id="PTHR44757:SF2">
    <property type="entry name" value="BIOFILM ARCHITECTURE MAINTENANCE PROTEIN MBAA"/>
    <property type="match status" value="1"/>
</dbReference>
<dbReference type="AlphaFoldDB" id="A0A1S1WU58"/>
<keyword evidence="3" id="KW-0812">Transmembrane</keyword>
<dbReference type="Gene3D" id="3.20.20.450">
    <property type="entry name" value="EAL domain"/>
    <property type="match status" value="1"/>
</dbReference>
<dbReference type="Gene3D" id="3.30.70.270">
    <property type="match status" value="1"/>
</dbReference>
<dbReference type="InterPro" id="IPR029787">
    <property type="entry name" value="Nucleotide_cyclase"/>
</dbReference>